<keyword evidence="1" id="KW-0472">Membrane</keyword>
<evidence type="ECO:0000313" key="2">
    <source>
        <dbReference type="EMBL" id="RCL85029.1"/>
    </source>
</evidence>
<evidence type="ECO:0000313" key="3">
    <source>
        <dbReference type="Proteomes" id="UP000252289"/>
    </source>
</evidence>
<keyword evidence="1" id="KW-1133">Transmembrane helix</keyword>
<dbReference type="GO" id="GO:0016787">
    <property type="term" value="F:hydrolase activity"/>
    <property type="evidence" value="ECO:0007669"/>
    <property type="project" value="UniProtKB-KW"/>
</dbReference>
<gene>
    <name evidence="2" type="ORF">DBW64_01940</name>
</gene>
<accession>A0A368EKD8</accession>
<dbReference type="InterPro" id="IPR007404">
    <property type="entry name" value="YdjM-like"/>
</dbReference>
<feature type="transmembrane region" description="Helical" evidence="1">
    <location>
        <begin position="59"/>
        <end position="81"/>
    </location>
</feature>
<organism evidence="2 3">
    <name type="scientific">PS1 clade bacterium</name>
    <dbReference type="NCBI Taxonomy" id="2175152"/>
    <lineage>
        <taxon>Bacteria</taxon>
        <taxon>Pseudomonadati</taxon>
        <taxon>Pseudomonadota</taxon>
        <taxon>Alphaproteobacteria</taxon>
        <taxon>PS1 clade</taxon>
    </lineage>
</organism>
<feature type="transmembrane region" description="Helical" evidence="1">
    <location>
        <begin position="154"/>
        <end position="173"/>
    </location>
</feature>
<reference evidence="2 3" key="1">
    <citation type="journal article" date="2018" name="Microbiome">
        <title>Fine metagenomic profile of the Mediterranean stratified and mixed water columns revealed by assembly and recruitment.</title>
        <authorList>
            <person name="Haro-Moreno J.M."/>
            <person name="Lopez-Perez M."/>
            <person name="De La Torre J.R."/>
            <person name="Picazo A."/>
            <person name="Camacho A."/>
            <person name="Rodriguez-Valera F."/>
        </authorList>
    </citation>
    <scope>NUCLEOTIDE SEQUENCE [LARGE SCALE GENOMIC DNA]</scope>
    <source>
        <strain evidence="2">MED-G50</strain>
    </source>
</reference>
<dbReference type="AlphaFoldDB" id="A0A368EKD8"/>
<evidence type="ECO:0000256" key="1">
    <source>
        <dbReference type="SAM" id="Phobius"/>
    </source>
</evidence>
<keyword evidence="1" id="KW-0812">Transmembrane</keyword>
<name>A0A368EKD8_9PROT</name>
<dbReference type="PANTHER" id="PTHR40031:SF1">
    <property type="entry name" value="MEMBRANE-BOUND METAL-DEPENDENT HYDROLASE"/>
    <property type="match status" value="1"/>
</dbReference>
<proteinExistence type="predicted"/>
<dbReference type="InterPro" id="IPR053170">
    <property type="entry name" value="Transcription_regulator"/>
</dbReference>
<feature type="transmembrane region" description="Helical" evidence="1">
    <location>
        <begin position="128"/>
        <end position="147"/>
    </location>
</feature>
<dbReference type="Pfam" id="PF04307">
    <property type="entry name" value="YdjM"/>
    <property type="match status" value="1"/>
</dbReference>
<comment type="caution">
    <text evidence="2">The sequence shown here is derived from an EMBL/GenBank/DDBJ whole genome shotgun (WGS) entry which is preliminary data.</text>
</comment>
<dbReference type="Proteomes" id="UP000252289">
    <property type="component" value="Unassembled WGS sequence"/>
</dbReference>
<dbReference type="PANTHER" id="PTHR40031">
    <property type="entry name" value="HYPOTHETICAL MEMBRANE SPANNING PROTEIN"/>
    <property type="match status" value="1"/>
</dbReference>
<dbReference type="EMBL" id="QOQK01000005">
    <property type="protein sequence ID" value="RCL85029.1"/>
    <property type="molecule type" value="Genomic_DNA"/>
</dbReference>
<keyword evidence="2" id="KW-0378">Hydrolase</keyword>
<protein>
    <submittedName>
        <fullName evidence="2">Metal-dependent hydrolase</fullName>
    </submittedName>
</protein>
<sequence length="337" mass="37895">MDPISQGTVGAAFAQSAANKNNIAKISVVGFLAGLAPDLDVLIQSSTDPVLFLEYHRQFTHSLIFIPFGALIVSTLIFPLVRKSLSFQATYLASFLGYATHGLLDACTSYGTLLFWPFSNERITWNNISIVDPLLTIPALIFLAAAIKTSRRRFSFLAVGWIVSYLALGLVQYERALSSGIKLAQSRGHSAERMTLKPSFGNLILWKSIYQYGDSFYVDAIRAGRTLTWCPGETIKIFDYQYHLPDLEKNSQQMKDIERFRWFSQDYLGFDGDKNLVTDVRYSMVPNQIAPMWGLVIKEQQGTNQHAVWWASRDLDDESLTLFKEMLLGDKCAQSPS</sequence>
<feature type="transmembrane region" description="Helical" evidence="1">
    <location>
        <begin position="93"/>
        <end position="116"/>
    </location>
</feature>